<feature type="domain" description="Abortive phage infection protein C-terminal" evidence="1">
    <location>
        <begin position="244"/>
        <end position="468"/>
    </location>
</feature>
<dbReference type="EMBL" id="JACHJF010000006">
    <property type="protein sequence ID" value="MBB5119000.1"/>
    <property type="molecule type" value="Genomic_DNA"/>
</dbReference>
<dbReference type="AlphaFoldDB" id="A0A7W8F2M5"/>
<reference evidence="2 3" key="1">
    <citation type="submission" date="2020-08" db="EMBL/GenBank/DDBJ databases">
        <title>Genomic Encyclopedia of Type Strains, Phase III (KMG-III): the genomes of soil and plant-associated and newly described type strains.</title>
        <authorList>
            <person name="Whitman W."/>
        </authorList>
    </citation>
    <scope>NUCLEOTIDE SEQUENCE [LARGE SCALE GENOMIC DNA]</scope>
    <source>
        <strain evidence="2 3">CECT 3259</strain>
    </source>
</reference>
<dbReference type="Proteomes" id="UP000528608">
    <property type="component" value="Unassembled WGS sequence"/>
</dbReference>
<organism evidence="2 3">
    <name type="scientific">Streptomyces eurocidicus</name>
    <name type="common">Streptoverticillium eurocidicus</name>
    <dbReference type="NCBI Taxonomy" id="66423"/>
    <lineage>
        <taxon>Bacteria</taxon>
        <taxon>Bacillati</taxon>
        <taxon>Actinomycetota</taxon>
        <taxon>Actinomycetes</taxon>
        <taxon>Kitasatosporales</taxon>
        <taxon>Streptomycetaceae</taxon>
        <taxon>Streptomyces</taxon>
    </lineage>
</organism>
<evidence type="ECO:0000313" key="3">
    <source>
        <dbReference type="Proteomes" id="UP000528608"/>
    </source>
</evidence>
<gene>
    <name evidence="2" type="ORF">FHS36_002433</name>
</gene>
<comment type="caution">
    <text evidence="2">The sequence shown here is derived from an EMBL/GenBank/DDBJ whole genome shotgun (WGS) entry which is preliminary data.</text>
</comment>
<proteinExistence type="predicted"/>
<protein>
    <recommendedName>
        <fullName evidence="1">Abortive phage infection protein C-terminal domain-containing protein</fullName>
    </recommendedName>
</protein>
<name>A0A7W8F2M5_STREU</name>
<dbReference type="InterPro" id="IPR018891">
    <property type="entry name" value="AIPR_C"/>
</dbReference>
<dbReference type="Pfam" id="PF10592">
    <property type="entry name" value="AIPR"/>
    <property type="match status" value="1"/>
</dbReference>
<evidence type="ECO:0000259" key="1">
    <source>
        <dbReference type="Pfam" id="PF10592"/>
    </source>
</evidence>
<evidence type="ECO:0000313" key="2">
    <source>
        <dbReference type="EMBL" id="MBB5119000.1"/>
    </source>
</evidence>
<accession>A0A7W8F2M5</accession>
<sequence length="703" mass="78885">MSKLHVGYVRKAIEDRFTGLIDMSDQARLSEASRHQAFLSRGLAALAAQIEHPCSDRVAATRVFDGQDDQGLDSIAVDFGTTRSRICLVQAKWSDQNKGGFGEAEVHKMFHGLELMLDRNFGRFNRRFQPFVPDIERAYDSGTPKITLVLALMREAPLSDGVRELIRMKQEEQNQVVRDMVEVKVLDLRDFHRAILGDAAAPKIDAKVQLECFGQESTPYKAMYGTMTVPDLADLYEEHRRGLFARNIRDSLDESDVNSKIRETLREEPEHFWYFSNGITMLCESIQSIGRALPGKVGNFQLSGVSVVNGAQTVSAIYRAFTEDTGAAQDGRVLVRLISLEDCPPGFGDQVTTTTNTQNPIEERDFKSLDPGQVRLRDDFAMLLKRSYVIKRGETVPDPAHGCSITEAAEALAAVSPNARLAAVAKRDDNLAGLWEDHNYQETFGPEPNVFKVWRSVELLREVRAQLQLLREGLVWRADAAAFYGDLLVTHIVYRRLDTRAIEDPECDWATELAKVPDLVRESLSWVLDAIDNEYGTSSHIIAAVRNTERIERVVRAALRKLDSEEKAPELNQDYQVATAEARGRKVNAVTTLVAAGEIEEGTVLEFRPYSKPERREMAEWLAVDPRRAQATWSNAAGRYPLQWHADDEWYSPSGLARKMRCEASGVNSSAQGTIRWFVPGQGSLDELALAVRLREGNEPTEE</sequence>
<dbReference type="RefSeq" id="WP_244927050.1">
    <property type="nucleotide sequence ID" value="NZ_JACHJF010000006.1"/>
</dbReference>